<protein>
    <submittedName>
        <fullName evidence="1">Uncharacterized protein</fullName>
    </submittedName>
</protein>
<organism evidence="1 2">
    <name type="scientific">Candidatus Daviesbacteria bacterium GW2011_GWB1_41_5</name>
    <dbReference type="NCBI Taxonomy" id="1618429"/>
    <lineage>
        <taxon>Bacteria</taxon>
        <taxon>Candidatus Daviesiibacteriota</taxon>
    </lineage>
</organism>
<evidence type="ECO:0000313" key="2">
    <source>
        <dbReference type="Proteomes" id="UP000034753"/>
    </source>
</evidence>
<gene>
    <name evidence="1" type="ORF">UU67_C0049G0008</name>
</gene>
<reference evidence="1 2" key="1">
    <citation type="journal article" date="2015" name="Nature">
        <title>rRNA introns, odd ribosomes, and small enigmatic genomes across a large radiation of phyla.</title>
        <authorList>
            <person name="Brown C.T."/>
            <person name="Hug L.A."/>
            <person name="Thomas B.C."/>
            <person name="Sharon I."/>
            <person name="Castelle C.J."/>
            <person name="Singh A."/>
            <person name="Wilkins M.J."/>
            <person name="Williams K.H."/>
            <person name="Banfield J.F."/>
        </authorList>
    </citation>
    <scope>NUCLEOTIDE SEQUENCE [LARGE SCALE GENOMIC DNA]</scope>
</reference>
<dbReference type="EMBL" id="LCBN01000049">
    <property type="protein sequence ID" value="KKS12564.1"/>
    <property type="molecule type" value="Genomic_DNA"/>
</dbReference>
<name>A0A0G0WHZ4_9BACT</name>
<dbReference type="Proteomes" id="UP000034753">
    <property type="component" value="Unassembled WGS sequence"/>
</dbReference>
<accession>A0A0G0WHZ4</accession>
<comment type="caution">
    <text evidence="1">The sequence shown here is derived from an EMBL/GenBank/DDBJ whole genome shotgun (WGS) entry which is preliminary data.</text>
</comment>
<proteinExistence type="predicted"/>
<dbReference type="AlphaFoldDB" id="A0A0G0WHZ4"/>
<evidence type="ECO:0000313" key="1">
    <source>
        <dbReference type="EMBL" id="KKS12564.1"/>
    </source>
</evidence>
<sequence length="299" mass="35941">MYMTQIEIEIEDPKKFANVAFLVDKADFLEDAAKLRQKWVQNSLVVPYEKYYDWYSNKFHKPSKILFKKHHEELAKYQNKYRFKVGEGIPAQAKKELERVYRILPQWDFHFDMLHLTSKYHRPRFFVRVAIVATVCGKVTDKDYESVYINTTPMGIPISISPIAPAYPWLLEFELRFSPWTKETEIVEAFRSFKNSEKSFEYYEKVWGKILNPDTISNIKRDREWYWRNLDGKNYKDIAIADNKGVKYYREAQEAEKHIKNVPDKLATEYIRHLRDIEKYAEKVRKAIKQYQKPLQKNP</sequence>